<evidence type="ECO:0000313" key="2">
    <source>
        <dbReference type="Proteomes" id="UP000229370"/>
    </source>
</evidence>
<evidence type="ECO:0000313" key="1">
    <source>
        <dbReference type="EMBL" id="PJC81753.1"/>
    </source>
</evidence>
<comment type="caution">
    <text evidence="1">The sequence shown here is derived from an EMBL/GenBank/DDBJ whole genome shotgun (WGS) entry which is preliminary data.</text>
</comment>
<name>A0A2M8GMG1_9BACT</name>
<protein>
    <submittedName>
        <fullName evidence="1">Uncharacterized protein</fullName>
    </submittedName>
</protein>
<sequence length="394" mass="43895">MTESTQRTLQEQPQKTLLSKYFLDRGDLTELALRMYSAGSTSHLSTGALSFPRSKIIGFPIESLIRVLQDLGRAKVVERIPKNPYGSRAGNVIVYPSDDESVMTTMKRINFSIIRQLVMFYLMHADAIESTQILPNTSTSGLKGLAIKLSPRTKERWQTVSDLQWSFGRGLMIAALPENLDVYAVIDCMDEYLRIAFELGQLSNGAIKYIQFLHDQNDKAYIALASGISLKERIYFNNRLSTLRGNREATDLIKNTSTAASIRRIASMRELSTKLGLRVELVTDSIYIDMDQEREVVVSGGLMTTTNGLAPFTLSNQGIIIHRPNQEGIVQIGTKLVKSTGFKPAVPAGVKPHFLEDLTGKLTLSDSESLFNGLRMVEELKVLALGYHDAWAIK</sequence>
<accession>A0A2M8GMG1</accession>
<reference evidence="2" key="1">
    <citation type="submission" date="2017-09" db="EMBL/GenBank/DDBJ databases">
        <title>Depth-based differentiation of microbial function through sediment-hosted aquifers and enrichment of novel symbionts in the deep terrestrial subsurface.</title>
        <authorList>
            <person name="Probst A.J."/>
            <person name="Ladd B."/>
            <person name="Jarett J.K."/>
            <person name="Geller-Mcgrath D.E."/>
            <person name="Sieber C.M.K."/>
            <person name="Emerson J.B."/>
            <person name="Anantharaman K."/>
            <person name="Thomas B.C."/>
            <person name="Malmstrom R."/>
            <person name="Stieglmeier M."/>
            <person name="Klingl A."/>
            <person name="Woyke T."/>
            <person name="Ryan C.M."/>
            <person name="Banfield J.F."/>
        </authorList>
    </citation>
    <scope>NUCLEOTIDE SEQUENCE [LARGE SCALE GENOMIC DNA]</scope>
</reference>
<dbReference type="EMBL" id="PFQK01000052">
    <property type="protein sequence ID" value="PJC81753.1"/>
    <property type="molecule type" value="Genomic_DNA"/>
</dbReference>
<dbReference type="Proteomes" id="UP000229370">
    <property type="component" value="Unassembled WGS sequence"/>
</dbReference>
<dbReference type="AlphaFoldDB" id="A0A2M8GMG1"/>
<proteinExistence type="predicted"/>
<organism evidence="1 2">
    <name type="scientific">Candidatus Roizmanbacteria bacterium CG_4_8_14_3_um_filter_36_10</name>
    <dbReference type="NCBI Taxonomy" id="1974834"/>
    <lineage>
        <taxon>Bacteria</taxon>
        <taxon>Candidatus Roizmaniibacteriota</taxon>
    </lineage>
</organism>
<gene>
    <name evidence="1" type="ORF">CO007_03015</name>
</gene>